<dbReference type="Proteomes" id="UP001304298">
    <property type="component" value="Unassembled WGS sequence"/>
</dbReference>
<dbReference type="SMART" id="SM00729">
    <property type="entry name" value="Elp3"/>
    <property type="match status" value="1"/>
</dbReference>
<dbReference type="InterPro" id="IPR006638">
    <property type="entry name" value="Elp3/MiaA/NifB-like_rSAM"/>
</dbReference>
<dbReference type="InterPro" id="IPR051198">
    <property type="entry name" value="BchE-like"/>
</dbReference>
<dbReference type="Gene3D" id="3.40.50.280">
    <property type="entry name" value="Cobalamin-binding domain"/>
    <property type="match status" value="1"/>
</dbReference>
<dbReference type="InterPro" id="IPR058240">
    <property type="entry name" value="rSAM_sf"/>
</dbReference>
<evidence type="ECO:0000313" key="8">
    <source>
        <dbReference type="Proteomes" id="UP001304298"/>
    </source>
</evidence>
<evidence type="ECO:0000256" key="3">
    <source>
        <dbReference type="ARBA" id="ARBA00022723"/>
    </source>
</evidence>
<dbReference type="SFLD" id="SFLDG01123">
    <property type="entry name" value="methyltransferase_(Class_B)"/>
    <property type="match status" value="1"/>
</dbReference>
<dbReference type="PANTHER" id="PTHR43409:SF16">
    <property type="entry name" value="SLR0320 PROTEIN"/>
    <property type="match status" value="1"/>
</dbReference>
<protein>
    <recommendedName>
        <fullName evidence="6">B12-binding domain-containing protein</fullName>
    </recommendedName>
</protein>
<evidence type="ECO:0000259" key="6">
    <source>
        <dbReference type="PROSITE" id="PS51332"/>
    </source>
</evidence>
<sequence>MSTKVTFVELTAYEGVLPLATGYLQAYASQDEDIVAECSFEIFSQQATGDRVAVADELSAKDSDVYAVSCYLWNMGITRWVLDRLHERKPNAQFILGGPQVMNHMQDYVAADRENMVVCNGEGERTFLAYLKQIISGERDFHAVPGLSFWRDGELVTTPKSERIKDLNEIPSPFTTGVFADGLYSSAILETNRGCPYNCGFCAWGAATNDKVYKFDDDRVREDITWISEHQFASVFIADANWGIAPRDVELTKFIVEQKDKHGFPYRVDMAAAKNRPDRITTITDTLVRGGLVTSQTISLQSMDPHTLDMVQRSNIRLSAYTTLQSTLRERGINSNIELIWPLPGETLDSYQRGIGELCRLRGDVIVTYPQLLLYNTPIHKQRDVLGVQTARVPSEIAEADIVTSTNWVTNSEYEDGVWFAYVVHALYNVRSLYYLANYLDRTGLATFAEVYANAVGYFKNRPDAAVTQYFADSVKNLGNYDFRDSGMVAHMVLHACRAEFDELLTGFVRTQGWWADEGAQAAFELDLLARPYIYAEPMRAPDYEFTHVRYEIIDDHHASLTLPPAIGELLADLDMNDHEGPVPAEVLLDQNVLRKIPYVDELGLSQNALYCQGMFVCLRDYLPVFRPHGASVGV</sequence>
<comment type="cofactor">
    <cofactor evidence="1">
        <name>[4Fe-4S] cluster</name>
        <dbReference type="ChEBI" id="CHEBI:49883"/>
    </cofactor>
</comment>
<proteinExistence type="predicted"/>
<keyword evidence="3" id="KW-0479">Metal-binding</keyword>
<dbReference type="RefSeq" id="WP_323330079.1">
    <property type="nucleotide sequence ID" value="NZ_JAYFSI010000005.1"/>
</dbReference>
<evidence type="ECO:0000256" key="5">
    <source>
        <dbReference type="ARBA" id="ARBA00023014"/>
    </source>
</evidence>
<accession>A0ABU5R8J1</accession>
<evidence type="ECO:0000256" key="2">
    <source>
        <dbReference type="ARBA" id="ARBA00022691"/>
    </source>
</evidence>
<dbReference type="SFLD" id="SFLDS00029">
    <property type="entry name" value="Radical_SAM"/>
    <property type="match status" value="1"/>
</dbReference>
<dbReference type="SUPFAM" id="SSF102114">
    <property type="entry name" value="Radical SAM enzymes"/>
    <property type="match status" value="1"/>
</dbReference>
<keyword evidence="2" id="KW-0949">S-adenosyl-L-methionine</keyword>
<dbReference type="Gene3D" id="3.80.30.20">
    <property type="entry name" value="tm_1862 like domain"/>
    <property type="match status" value="1"/>
</dbReference>
<dbReference type="InterPro" id="IPR007197">
    <property type="entry name" value="rSAM"/>
</dbReference>
<keyword evidence="8" id="KW-1185">Reference proteome</keyword>
<dbReference type="PANTHER" id="PTHR43409">
    <property type="entry name" value="ANAEROBIC MAGNESIUM-PROTOPORPHYRIN IX MONOMETHYL ESTER CYCLASE-RELATED"/>
    <property type="match status" value="1"/>
</dbReference>
<keyword evidence="5" id="KW-0411">Iron-sulfur</keyword>
<evidence type="ECO:0000256" key="1">
    <source>
        <dbReference type="ARBA" id="ARBA00001966"/>
    </source>
</evidence>
<organism evidence="7 8">
    <name type="scientific">Amycolatopsis heterodermiae</name>
    <dbReference type="NCBI Taxonomy" id="3110235"/>
    <lineage>
        <taxon>Bacteria</taxon>
        <taxon>Bacillati</taxon>
        <taxon>Actinomycetota</taxon>
        <taxon>Actinomycetes</taxon>
        <taxon>Pseudonocardiales</taxon>
        <taxon>Pseudonocardiaceae</taxon>
        <taxon>Amycolatopsis</taxon>
    </lineage>
</organism>
<dbReference type="InterPro" id="IPR006158">
    <property type="entry name" value="Cobalamin-bd"/>
</dbReference>
<reference evidence="7 8" key="1">
    <citation type="submission" date="2023-12" db="EMBL/GenBank/DDBJ databases">
        <title>Amycolatopsis sp. V23-08.</title>
        <authorList>
            <person name="Somphong A."/>
        </authorList>
    </citation>
    <scope>NUCLEOTIDE SEQUENCE [LARGE SCALE GENOMIC DNA]</scope>
    <source>
        <strain evidence="7 8">V23-08</strain>
    </source>
</reference>
<dbReference type="InterPro" id="IPR034466">
    <property type="entry name" value="Methyltransferase_Class_B"/>
</dbReference>
<name>A0ABU5R8J1_9PSEU</name>
<feature type="domain" description="B12-binding" evidence="6">
    <location>
        <begin position="4"/>
        <end position="141"/>
    </location>
</feature>
<dbReference type="PROSITE" id="PS51332">
    <property type="entry name" value="B12_BINDING"/>
    <property type="match status" value="1"/>
</dbReference>
<keyword evidence="4" id="KW-0408">Iron</keyword>
<comment type="caution">
    <text evidence="7">The sequence shown here is derived from an EMBL/GenBank/DDBJ whole genome shotgun (WGS) entry which is preliminary data.</text>
</comment>
<dbReference type="InterPro" id="IPR023404">
    <property type="entry name" value="rSAM_horseshoe"/>
</dbReference>
<evidence type="ECO:0000256" key="4">
    <source>
        <dbReference type="ARBA" id="ARBA00023004"/>
    </source>
</evidence>
<gene>
    <name evidence="7" type="ORF">VA596_23570</name>
</gene>
<dbReference type="SFLD" id="SFLDG01082">
    <property type="entry name" value="B12-binding_domain_containing"/>
    <property type="match status" value="1"/>
</dbReference>
<evidence type="ECO:0000313" key="7">
    <source>
        <dbReference type="EMBL" id="MEA5362535.1"/>
    </source>
</evidence>
<dbReference type="EMBL" id="JAYFSI010000005">
    <property type="protein sequence ID" value="MEA5362535.1"/>
    <property type="molecule type" value="Genomic_DNA"/>
</dbReference>